<keyword evidence="3" id="KW-0238">DNA-binding</keyword>
<evidence type="ECO:0000256" key="2">
    <source>
        <dbReference type="ARBA" id="ARBA00023015"/>
    </source>
</evidence>
<organism evidence="6">
    <name type="scientific">Rouxiella sp. WC2420</name>
    <dbReference type="NCBI Taxonomy" id="3234145"/>
    <lineage>
        <taxon>Bacteria</taxon>
        <taxon>Pseudomonadati</taxon>
        <taxon>Pseudomonadota</taxon>
        <taxon>Gammaproteobacteria</taxon>
        <taxon>Enterobacterales</taxon>
        <taxon>Yersiniaceae</taxon>
        <taxon>Rouxiella</taxon>
    </lineage>
</organism>
<dbReference type="InterPro" id="IPR000847">
    <property type="entry name" value="LysR_HTH_N"/>
</dbReference>
<dbReference type="PROSITE" id="PS50931">
    <property type="entry name" value="HTH_LYSR"/>
    <property type="match status" value="1"/>
</dbReference>
<evidence type="ECO:0000256" key="1">
    <source>
        <dbReference type="ARBA" id="ARBA00009437"/>
    </source>
</evidence>
<gene>
    <name evidence="6" type="ORF">AB3G37_09390</name>
</gene>
<dbReference type="Pfam" id="PF03466">
    <property type="entry name" value="LysR_substrate"/>
    <property type="match status" value="1"/>
</dbReference>
<keyword evidence="4" id="KW-0804">Transcription</keyword>
<protein>
    <submittedName>
        <fullName evidence="6">LysR family transcriptional regulator</fullName>
    </submittedName>
</protein>
<dbReference type="GO" id="GO:0006351">
    <property type="term" value="P:DNA-templated transcription"/>
    <property type="evidence" value="ECO:0007669"/>
    <property type="project" value="TreeGrafter"/>
</dbReference>
<comment type="similarity">
    <text evidence="1">Belongs to the LysR transcriptional regulatory family.</text>
</comment>
<reference evidence="6" key="1">
    <citation type="submission" date="2024-07" db="EMBL/GenBank/DDBJ databases">
        <authorList>
            <person name="Biller S.J."/>
        </authorList>
    </citation>
    <scope>NUCLEOTIDE SEQUENCE</scope>
    <source>
        <strain evidence="6">WC2420</strain>
    </source>
</reference>
<name>A0AB39VX52_9GAMM</name>
<keyword evidence="2" id="KW-0805">Transcription regulation</keyword>
<evidence type="ECO:0000256" key="3">
    <source>
        <dbReference type="ARBA" id="ARBA00023125"/>
    </source>
</evidence>
<dbReference type="Gene3D" id="1.10.10.10">
    <property type="entry name" value="Winged helix-like DNA-binding domain superfamily/Winged helix DNA-binding domain"/>
    <property type="match status" value="1"/>
</dbReference>
<dbReference type="Gene3D" id="3.40.190.290">
    <property type="match status" value="1"/>
</dbReference>
<dbReference type="InterPro" id="IPR005119">
    <property type="entry name" value="LysR_subst-bd"/>
</dbReference>
<dbReference type="PANTHER" id="PTHR30537:SF3">
    <property type="entry name" value="TRANSCRIPTIONAL REGULATORY PROTEIN"/>
    <property type="match status" value="1"/>
</dbReference>
<proteinExistence type="inferred from homology"/>
<feature type="domain" description="HTH lysR-type" evidence="5">
    <location>
        <begin position="27"/>
        <end position="84"/>
    </location>
</feature>
<dbReference type="GO" id="GO:0043565">
    <property type="term" value="F:sequence-specific DNA binding"/>
    <property type="evidence" value="ECO:0007669"/>
    <property type="project" value="TreeGrafter"/>
</dbReference>
<accession>A0AB39VX52</accession>
<evidence type="ECO:0000313" key="6">
    <source>
        <dbReference type="EMBL" id="XDU74261.1"/>
    </source>
</evidence>
<dbReference type="EMBL" id="CP165628">
    <property type="protein sequence ID" value="XDU74261.1"/>
    <property type="molecule type" value="Genomic_DNA"/>
</dbReference>
<dbReference type="SUPFAM" id="SSF46785">
    <property type="entry name" value="Winged helix' DNA-binding domain"/>
    <property type="match status" value="1"/>
</dbReference>
<dbReference type="SUPFAM" id="SSF53850">
    <property type="entry name" value="Periplasmic binding protein-like II"/>
    <property type="match status" value="1"/>
</dbReference>
<dbReference type="GO" id="GO:0003700">
    <property type="term" value="F:DNA-binding transcription factor activity"/>
    <property type="evidence" value="ECO:0007669"/>
    <property type="project" value="InterPro"/>
</dbReference>
<dbReference type="PANTHER" id="PTHR30537">
    <property type="entry name" value="HTH-TYPE TRANSCRIPTIONAL REGULATOR"/>
    <property type="match status" value="1"/>
</dbReference>
<sequence length="312" mass="35185">MSYHKSYSDVQIFGICTHYTGKNAQMFDWEDLRYFLAVAQQGSLSGAARALKVDHATVSRRLNLLEESLQVRLVDRLPRSCQLTLLGQQIAELAGQVELNAFAVERTARAAQLPLAGKVVISMPPVLAYKFLANKLFAFRQLYPDIQLSIASQAQSVSLSRREADIAVRLFRPIEPRSVARKIGDMAFALYASKDYEYAKIPDRWEFIAYSEQFADMPHQKWLLEAARERRIVAEVSDIISQYEAAKTGIGIAGLPCFIGDAENELQRVTDISEAIPFSREIWILVHEDLRNTPQIRAVMDFLISGIAKQMA</sequence>
<evidence type="ECO:0000259" key="5">
    <source>
        <dbReference type="PROSITE" id="PS50931"/>
    </source>
</evidence>
<dbReference type="InterPro" id="IPR036388">
    <property type="entry name" value="WH-like_DNA-bd_sf"/>
</dbReference>
<dbReference type="Pfam" id="PF00126">
    <property type="entry name" value="HTH_1"/>
    <property type="match status" value="1"/>
</dbReference>
<dbReference type="RefSeq" id="WP_369790458.1">
    <property type="nucleotide sequence ID" value="NZ_CP165628.1"/>
</dbReference>
<dbReference type="InterPro" id="IPR036390">
    <property type="entry name" value="WH_DNA-bd_sf"/>
</dbReference>
<evidence type="ECO:0000256" key="4">
    <source>
        <dbReference type="ARBA" id="ARBA00023163"/>
    </source>
</evidence>
<dbReference type="InterPro" id="IPR058163">
    <property type="entry name" value="LysR-type_TF_proteobact-type"/>
</dbReference>
<dbReference type="AlphaFoldDB" id="A0AB39VX52"/>